<feature type="region of interest" description="Disordered" evidence="5">
    <location>
        <begin position="42"/>
        <end position="91"/>
    </location>
</feature>
<dbReference type="EMBL" id="JAULSN010000003">
    <property type="protein sequence ID" value="KAK3375591.1"/>
    <property type="molecule type" value="Genomic_DNA"/>
</dbReference>
<feature type="compositionally biased region" description="Basic and acidic residues" evidence="5">
    <location>
        <begin position="125"/>
        <end position="138"/>
    </location>
</feature>
<keyword evidence="7" id="KW-1185">Reference proteome</keyword>
<dbReference type="GO" id="GO:0003735">
    <property type="term" value="F:structural constituent of ribosome"/>
    <property type="evidence" value="ECO:0007669"/>
    <property type="project" value="InterPro"/>
</dbReference>
<evidence type="ECO:0000256" key="2">
    <source>
        <dbReference type="ARBA" id="ARBA00022980"/>
    </source>
</evidence>
<comment type="caution">
    <text evidence="6">The sequence shown here is derived from an EMBL/GenBank/DDBJ whole genome shotgun (WGS) entry which is preliminary data.</text>
</comment>
<evidence type="ECO:0000313" key="7">
    <source>
        <dbReference type="Proteomes" id="UP001287356"/>
    </source>
</evidence>
<keyword evidence="3 4" id="KW-0687">Ribonucleoprotein</keyword>
<reference evidence="6" key="2">
    <citation type="submission" date="2023-06" db="EMBL/GenBank/DDBJ databases">
        <authorList>
            <consortium name="Lawrence Berkeley National Laboratory"/>
            <person name="Haridas S."/>
            <person name="Hensen N."/>
            <person name="Bonometti L."/>
            <person name="Westerberg I."/>
            <person name="Brannstrom I.O."/>
            <person name="Guillou S."/>
            <person name="Cros-Aarteil S."/>
            <person name="Calhoun S."/>
            <person name="Kuo A."/>
            <person name="Mondo S."/>
            <person name="Pangilinan J."/>
            <person name="Riley R."/>
            <person name="Labutti K."/>
            <person name="Andreopoulos B."/>
            <person name="Lipzen A."/>
            <person name="Chen C."/>
            <person name="Yanf M."/>
            <person name="Daum C."/>
            <person name="Ng V."/>
            <person name="Clum A."/>
            <person name="Steindorff A."/>
            <person name="Ohm R."/>
            <person name="Martin F."/>
            <person name="Silar P."/>
            <person name="Natvig D."/>
            <person name="Lalanne C."/>
            <person name="Gautier V."/>
            <person name="Ament-Velasquez S.L."/>
            <person name="Kruys A."/>
            <person name="Hutchinson M.I."/>
            <person name="Powell A.J."/>
            <person name="Barry K."/>
            <person name="Miller A.N."/>
            <person name="Grigoriev I.V."/>
            <person name="Debuchy R."/>
            <person name="Gladieux P."/>
            <person name="Thoren M.H."/>
            <person name="Johannesson H."/>
        </authorList>
    </citation>
    <scope>NUCLEOTIDE SEQUENCE</scope>
    <source>
        <strain evidence="6">CBS 958.72</strain>
    </source>
</reference>
<keyword evidence="2 4" id="KW-0689">Ribosomal protein</keyword>
<gene>
    <name evidence="6" type="ORF">B0T24DRAFT_616603</name>
</gene>
<dbReference type="InterPro" id="IPR036394">
    <property type="entry name" value="Ribosomal_uL22_sf"/>
</dbReference>
<dbReference type="GO" id="GO:0015934">
    <property type="term" value="C:large ribosomal subunit"/>
    <property type="evidence" value="ECO:0007669"/>
    <property type="project" value="InterPro"/>
</dbReference>
<name>A0AAE0KFN1_9PEZI</name>
<organism evidence="6 7">
    <name type="scientific">Lasiosphaeria ovina</name>
    <dbReference type="NCBI Taxonomy" id="92902"/>
    <lineage>
        <taxon>Eukaryota</taxon>
        <taxon>Fungi</taxon>
        <taxon>Dikarya</taxon>
        <taxon>Ascomycota</taxon>
        <taxon>Pezizomycotina</taxon>
        <taxon>Sordariomycetes</taxon>
        <taxon>Sordariomycetidae</taxon>
        <taxon>Sordariales</taxon>
        <taxon>Lasiosphaeriaceae</taxon>
        <taxon>Lasiosphaeria</taxon>
    </lineage>
</organism>
<dbReference type="GO" id="GO:0006412">
    <property type="term" value="P:translation"/>
    <property type="evidence" value="ECO:0007669"/>
    <property type="project" value="InterPro"/>
</dbReference>
<dbReference type="PANTHER" id="PTHR13501">
    <property type="entry name" value="CHLOROPLAST 50S RIBOSOMAL PROTEIN L22-RELATED"/>
    <property type="match status" value="1"/>
</dbReference>
<feature type="region of interest" description="Disordered" evidence="5">
    <location>
        <begin position="105"/>
        <end position="147"/>
    </location>
</feature>
<dbReference type="InterPro" id="IPR047867">
    <property type="entry name" value="Ribosomal_uL22_bac/org-type"/>
</dbReference>
<comment type="similarity">
    <text evidence="1 4">Belongs to the universal ribosomal protein uL22 family.</text>
</comment>
<dbReference type="Gene3D" id="3.90.470.10">
    <property type="entry name" value="Ribosomal protein L22/L17"/>
    <property type="match status" value="1"/>
</dbReference>
<dbReference type="FunFam" id="3.90.470.10:FF:000017">
    <property type="entry name" value="54S ribosomal protein L22, mitochondrial"/>
    <property type="match status" value="1"/>
</dbReference>
<proteinExistence type="inferred from homology"/>
<accession>A0AAE0KFN1</accession>
<dbReference type="SUPFAM" id="SSF54843">
    <property type="entry name" value="Ribosomal protein L22"/>
    <property type="match status" value="1"/>
</dbReference>
<dbReference type="PANTHER" id="PTHR13501:SF10">
    <property type="entry name" value="LARGE RIBOSOMAL SUBUNIT PROTEIN UL22M"/>
    <property type="match status" value="1"/>
</dbReference>
<dbReference type="Proteomes" id="UP001287356">
    <property type="component" value="Unassembled WGS sequence"/>
</dbReference>
<evidence type="ECO:0000313" key="6">
    <source>
        <dbReference type="EMBL" id="KAK3375591.1"/>
    </source>
</evidence>
<dbReference type="AlphaFoldDB" id="A0AAE0KFN1"/>
<feature type="compositionally biased region" description="Low complexity" evidence="5">
    <location>
        <begin position="42"/>
        <end position="52"/>
    </location>
</feature>
<protein>
    <submittedName>
        <fullName evidence="6">Ribosomal protein L22/L17</fullName>
    </submittedName>
</protein>
<evidence type="ECO:0000256" key="5">
    <source>
        <dbReference type="SAM" id="MobiDB-lite"/>
    </source>
</evidence>
<dbReference type="Pfam" id="PF00237">
    <property type="entry name" value="Ribosomal_L22"/>
    <property type="match status" value="1"/>
</dbReference>
<evidence type="ECO:0000256" key="1">
    <source>
        <dbReference type="ARBA" id="ARBA00009451"/>
    </source>
</evidence>
<sequence>MSLNLPSRRLLKSASTLSSTSSPPSSLLPALQCLSLGSNASAKATATTPTPSSRRHMHTTRSNQWFWNRNKKDANAGPESSIEKQMGGTRDVRKKLMERLSTRLEGPSIFEDEAKATGDAASEAADAHLEGPGKADAKRQRRAPGAYTKAGASLVKEHLSRAVDPDPRSRVRWERKMVMRAVRNGTNPFSKEPRKLRIARTEREVSSKSPWLATSVKKLVHLSRQIAGKPLDEALVQMRYSNKKMAREVKVQLELARDLAIAERGMGLGEINGEVLHPSQAVKIQTKKGKHVEITDPTRMYVAESWVNRGPWRAKVPSYRARGNIHMLMKPSTSISIVLKEEKTRIREHQERVAKKQRQRVWVHLPDRPITAQRPYYSW</sequence>
<evidence type="ECO:0000256" key="4">
    <source>
        <dbReference type="RuleBase" id="RU004005"/>
    </source>
</evidence>
<evidence type="ECO:0000256" key="3">
    <source>
        <dbReference type="ARBA" id="ARBA00023274"/>
    </source>
</evidence>
<reference evidence="6" key="1">
    <citation type="journal article" date="2023" name="Mol. Phylogenet. Evol.">
        <title>Genome-scale phylogeny and comparative genomics of the fungal order Sordariales.</title>
        <authorList>
            <person name="Hensen N."/>
            <person name="Bonometti L."/>
            <person name="Westerberg I."/>
            <person name="Brannstrom I.O."/>
            <person name="Guillou S."/>
            <person name="Cros-Aarteil S."/>
            <person name="Calhoun S."/>
            <person name="Haridas S."/>
            <person name="Kuo A."/>
            <person name="Mondo S."/>
            <person name="Pangilinan J."/>
            <person name="Riley R."/>
            <person name="LaButti K."/>
            <person name="Andreopoulos B."/>
            <person name="Lipzen A."/>
            <person name="Chen C."/>
            <person name="Yan M."/>
            <person name="Daum C."/>
            <person name="Ng V."/>
            <person name="Clum A."/>
            <person name="Steindorff A."/>
            <person name="Ohm R.A."/>
            <person name="Martin F."/>
            <person name="Silar P."/>
            <person name="Natvig D.O."/>
            <person name="Lalanne C."/>
            <person name="Gautier V."/>
            <person name="Ament-Velasquez S.L."/>
            <person name="Kruys A."/>
            <person name="Hutchinson M.I."/>
            <person name="Powell A.J."/>
            <person name="Barry K."/>
            <person name="Miller A.N."/>
            <person name="Grigoriev I.V."/>
            <person name="Debuchy R."/>
            <person name="Gladieux P."/>
            <person name="Hiltunen Thoren M."/>
            <person name="Johannesson H."/>
        </authorList>
    </citation>
    <scope>NUCLEOTIDE SEQUENCE</scope>
    <source>
        <strain evidence="6">CBS 958.72</strain>
    </source>
</reference>
<dbReference type="InterPro" id="IPR001063">
    <property type="entry name" value="Ribosomal_uL22"/>
</dbReference>